<keyword evidence="4" id="KW-1185">Reference proteome</keyword>
<dbReference type="HOGENOM" id="CLU_2468659_0_0_1"/>
<dbReference type="AlphaFoldDB" id="A0A017SGM7"/>
<evidence type="ECO:0000313" key="4">
    <source>
        <dbReference type="Proteomes" id="UP000019804"/>
    </source>
</evidence>
<evidence type="ECO:0000256" key="1">
    <source>
        <dbReference type="SAM" id="MobiDB-lite"/>
    </source>
</evidence>
<dbReference type="EMBL" id="KK088419">
    <property type="protein sequence ID" value="EYE96082.1"/>
    <property type="molecule type" value="Genomic_DNA"/>
</dbReference>
<evidence type="ECO:0000313" key="3">
    <source>
        <dbReference type="EMBL" id="EYE96082.1"/>
    </source>
</evidence>
<dbReference type="Proteomes" id="UP000019804">
    <property type="component" value="Unassembled WGS sequence"/>
</dbReference>
<dbReference type="RefSeq" id="XP_040639770.1">
    <property type="nucleotide sequence ID" value="XM_040778487.1"/>
</dbReference>
<feature type="transmembrane region" description="Helical" evidence="2">
    <location>
        <begin position="65"/>
        <end position="86"/>
    </location>
</feature>
<feature type="compositionally biased region" description="Polar residues" evidence="1">
    <location>
        <begin position="1"/>
        <end position="12"/>
    </location>
</feature>
<feature type="region of interest" description="Disordered" evidence="1">
    <location>
        <begin position="1"/>
        <end position="20"/>
    </location>
</feature>
<evidence type="ECO:0000256" key="2">
    <source>
        <dbReference type="SAM" id="Phobius"/>
    </source>
</evidence>
<organism evidence="3 4">
    <name type="scientific">Aspergillus ruber (strain CBS 135680)</name>
    <dbReference type="NCBI Taxonomy" id="1388766"/>
    <lineage>
        <taxon>Eukaryota</taxon>
        <taxon>Fungi</taxon>
        <taxon>Dikarya</taxon>
        <taxon>Ascomycota</taxon>
        <taxon>Pezizomycotina</taxon>
        <taxon>Eurotiomycetes</taxon>
        <taxon>Eurotiomycetidae</taxon>
        <taxon>Eurotiales</taxon>
        <taxon>Aspergillaceae</taxon>
        <taxon>Aspergillus</taxon>
        <taxon>Aspergillus subgen. Aspergillus</taxon>
    </lineage>
</organism>
<keyword evidence="2" id="KW-0472">Membrane</keyword>
<keyword evidence="2" id="KW-1133">Transmembrane helix</keyword>
<proteinExistence type="predicted"/>
<keyword evidence="2" id="KW-0812">Transmembrane</keyword>
<name>A0A017SGM7_ASPRC</name>
<dbReference type="GeneID" id="63693611"/>
<gene>
    <name evidence="3" type="ORF">EURHEDRAFT_360649</name>
</gene>
<accession>A0A017SGM7</accession>
<protein>
    <submittedName>
        <fullName evidence="3">Uncharacterized protein</fullName>
    </submittedName>
</protein>
<reference evidence="4" key="1">
    <citation type="journal article" date="2014" name="Nat. Commun.">
        <title>Genomic adaptations of the halophilic Dead Sea filamentous fungus Eurotium rubrum.</title>
        <authorList>
            <person name="Kis-Papo T."/>
            <person name="Weig A.R."/>
            <person name="Riley R."/>
            <person name="Persoh D."/>
            <person name="Salamov A."/>
            <person name="Sun H."/>
            <person name="Lipzen A."/>
            <person name="Wasser S.P."/>
            <person name="Rambold G."/>
            <person name="Grigoriev I.V."/>
            <person name="Nevo E."/>
        </authorList>
    </citation>
    <scope>NUCLEOTIDE SEQUENCE [LARGE SCALE GENOMIC DNA]</scope>
    <source>
        <strain evidence="4">CBS 135680</strain>
    </source>
</reference>
<sequence>MPYTKQPRQSTSKHADHRRQLSARSPFVGICRCWSAGCLQPVSVWNATKNELVDLAHRRPLSKALFLFLSLFFHFFTSSLYIYLFLSL</sequence>